<keyword evidence="2" id="KW-1133">Transmembrane helix</keyword>
<organism evidence="3 4">
    <name type="scientific">Actinokineospora alba</name>
    <dbReference type="NCBI Taxonomy" id="504798"/>
    <lineage>
        <taxon>Bacteria</taxon>
        <taxon>Bacillati</taxon>
        <taxon>Actinomycetota</taxon>
        <taxon>Actinomycetes</taxon>
        <taxon>Pseudonocardiales</taxon>
        <taxon>Pseudonocardiaceae</taxon>
        <taxon>Actinokineospora</taxon>
    </lineage>
</organism>
<gene>
    <name evidence="3" type="ORF">SAMN05192558_103463</name>
</gene>
<dbReference type="STRING" id="504798.SAMN05421871_102586"/>
<dbReference type="OrthoDB" id="4549522at2"/>
<dbReference type="AlphaFoldDB" id="A0A1H0KFY6"/>
<dbReference type="Proteomes" id="UP000199651">
    <property type="component" value="Unassembled WGS sequence"/>
</dbReference>
<keyword evidence="2" id="KW-0812">Transmembrane</keyword>
<evidence type="ECO:0000313" key="3">
    <source>
        <dbReference type="EMBL" id="SDO54681.1"/>
    </source>
</evidence>
<evidence type="ECO:0000313" key="4">
    <source>
        <dbReference type="Proteomes" id="UP000199651"/>
    </source>
</evidence>
<reference evidence="4" key="1">
    <citation type="submission" date="2016-10" db="EMBL/GenBank/DDBJ databases">
        <authorList>
            <person name="Varghese N."/>
            <person name="Submissions S."/>
        </authorList>
    </citation>
    <scope>NUCLEOTIDE SEQUENCE [LARGE SCALE GENOMIC DNA]</scope>
    <source>
        <strain evidence="4">IBRC-M 10655</strain>
    </source>
</reference>
<keyword evidence="4" id="KW-1185">Reference proteome</keyword>
<evidence type="ECO:0000256" key="1">
    <source>
        <dbReference type="SAM" id="MobiDB-lite"/>
    </source>
</evidence>
<dbReference type="RefSeq" id="WP_091372614.1">
    <property type="nucleotide sequence ID" value="NZ_FNDV01000002.1"/>
</dbReference>
<accession>A0A1H0KFY6</accession>
<protein>
    <submittedName>
        <fullName evidence="3">Uncharacterized protein</fullName>
    </submittedName>
</protein>
<proteinExistence type="predicted"/>
<keyword evidence="2" id="KW-0472">Membrane</keyword>
<feature type="region of interest" description="Disordered" evidence="1">
    <location>
        <begin position="229"/>
        <end position="251"/>
    </location>
</feature>
<evidence type="ECO:0000256" key="2">
    <source>
        <dbReference type="SAM" id="Phobius"/>
    </source>
</evidence>
<sequence length="251" mass="26691">MRRVPVGAVVLAGAMVFMFILTNLAGWFGDGARRETVAADPARPFVGTPAQDWADGDAGIVVPPFEAIGTHSTEAIADAYARARDVVAAAMLEPAVIMGVDYEPYLRLFAEGDQESLRAVLADPQRVDRFVVRLGPDTTLLPVPPKVRGRMWAESGGTGKLLVKTRFVVVYPLHTDDGPRVQVARLDMDLTVVGEGRPEADRGVWLNETQGYPAECGHQSGGVDAVTGAGGLPDALFDPDRPIGSGSSCPR</sequence>
<name>A0A1H0KFY6_9PSEU</name>
<feature type="transmembrane region" description="Helical" evidence="2">
    <location>
        <begin position="6"/>
        <end position="28"/>
    </location>
</feature>
<dbReference type="EMBL" id="FNJB01000003">
    <property type="protein sequence ID" value="SDO54681.1"/>
    <property type="molecule type" value="Genomic_DNA"/>
</dbReference>